<dbReference type="InterPro" id="IPR036529">
    <property type="entry name" value="KIX_dom_sf"/>
</dbReference>
<evidence type="ECO:0000259" key="11">
    <source>
        <dbReference type="Pfam" id="PF09606"/>
    </source>
</evidence>
<reference evidence="12" key="1">
    <citation type="submission" date="2023-01" db="EMBL/GenBank/DDBJ databases">
        <title>Genome assembly of the deep-sea coral Lophelia pertusa.</title>
        <authorList>
            <person name="Herrera S."/>
            <person name="Cordes E."/>
        </authorList>
    </citation>
    <scope>NUCLEOTIDE SEQUENCE</scope>
    <source>
        <strain evidence="12">USNM1676648</strain>
        <tissue evidence="12">Polyp</tissue>
    </source>
</reference>
<evidence type="ECO:0000313" key="12">
    <source>
        <dbReference type="EMBL" id="KAJ7387817.1"/>
    </source>
</evidence>
<evidence type="ECO:0000256" key="2">
    <source>
        <dbReference type="ARBA" id="ARBA00009807"/>
    </source>
</evidence>
<organism evidence="12 13">
    <name type="scientific">Desmophyllum pertusum</name>
    <dbReference type="NCBI Taxonomy" id="174260"/>
    <lineage>
        <taxon>Eukaryota</taxon>
        <taxon>Metazoa</taxon>
        <taxon>Cnidaria</taxon>
        <taxon>Anthozoa</taxon>
        <taxon>Hexacorallia</taxon>
        <taxon>Scleractinia</taxon>
        <taxon>Caryophylliina</taxon>
        <taxon>Caryophylliidae</taxon>
        <taxon>Desmophyllum</taxon>
    </lineage>
</organism>
<dbReference type="GO" id="GO:0005634">
    <property type="term" value="C:nucleus"/>
    <property type="evidence" value="ECO:0007669"/>
    <property type="project" value="UniProtKB-SubCell"/>
</dbReference>
<dbReference type="GO" id="GO:0003712">
    <property type="term" value="F:transcription coregulator activity"/>
    <property type="evidence" value="ECO:0007669"/>
    <property type="project" value="InterPro"/>
</dbReference>
<feature type="domain" description="Mediator of RNA polymerase II transcription subunit 15 N-terminal" evidence="11">
    <location>
        <begin position="4"/>
        <end position="75"/>
    </location>
</feature>
<dbReference type="Proteomes" id="UP001163046">
    <property type="component" value="Unassembled WGS sequence"/>
</dbReference>
<feature type="compositionally biased region" description="Polar residues" evidence="10">
    <location>
        <begin position="73"/>
        <end position="87"/>
    </location>
</feature>
<sequence length="133" mass="14539">MAANEDWRSTAFRQKVISQIEEAVKRSGNPNVMMKNPGEMESQVYSKAKTRVDYLAYVARLLVYIRDIRPSAPGQQQAPTANMSQQPGMRPQFPSPQINKQQTVGTIGGQGTIQQVQTTTGSAITNSITAGVL</sequence>
<comment type="similarity">
    <text evidence="2 9">Belongs to the Mediator complex subunit 15 family.</text>
</comment>
<keyword evidence="13" id="KW-1185">Reference proteome</keyword>
<feature type="region of interest" description="Disordered" evidence="10">
    <location>
        <begin position="72"/>
        <end position="104"/>
    </location>
</feature>
<comment type="subunit">
    <text evidence="9">Component of the Mediator complex.</text>
</comment>
<name>A0A9W9ZTX2_9CNID</name>
<dbReference type="InterPro" id="IPR019087">
    <property type="entry name" value="Med15_N"/>
</dbReference>
<evidence type="ECO:0000256" key="5">
    <source>
        <dbReference type="ARBA" id="ARBA00023159"/>
    </source>
</evidence>
<dbReference type="Pfam" id="PF09606">
    <property type="entry name" value="Med15_N"/>
    <property type="match status" value="1"/>
</dbReference>
<evidence type="ECO:0000256" key="10">
    <source>
        <dbReference type="SAM" id="MobiDB-lite"/>
    </source>
</evidence>
<dbReference type="Gene3D" id="1.10.246.20">
    <property type="entry name" value="Coactivator CBP, KIX domain"/>
    <property type="match status" value="1"/>
</dbReference>
<evidence type="ECO:0000256" key="3">
    <source>
        <dbReference type="ARBA" id="ARBA00019613"/>
    </source>
</evidence>
<comment type="function">
    <text evidence="9">Component of the Mediator complex, a coactivator involved in the regulated transcription of nearly all RNA polymerase II-dependent genes. Mediator functions as a bridge to convey information from gene-specific regulatory proteins to the basal RNA polymerase II transcription machinery. Mediator is recruited to promoters by direct interactions with regulatory proteins and serves as a scaffold for the assembly of a functional preinitiation complex with RNA polymerase II and the general transcription factors.</text>
</comment>
<proteinExistence type="inferred from homology"/>
<keyword evidence="5 9" id="KW-0010">Activator</keyword>
<evidence type="ECO:0000256" key="6">
    <source>
        <dbReference type="ARBA" id="ARBA00023163"/>
    </source>
</evidence>
<protein>
    <recommendedName>
        <fullName evidence="3 9">Mediator of RNA polymerase II transcription subunit 15</fullName>
    </recommendedName>
    <alternativeName>
        <fullName evidence="8 9">Mediator complex subunit 15</fullName>
    </alternativeName>
</protein>
<keyword evidence="6 9" id="KW-0804">Transcription</keyword>
<evidence type="ECO:0000313" key="13">
    <source>
        <dbReference type="Proteomes" id="UP001163046"/>
    </source>
</evidence>
<keyword evidence="4 9" id="KW-0805">Transcription regulation</keyword>
<accession>A0A9W9ZTX2</accession>
<evidence type="ECO:0000256" key="9">
    <source>
        <dbReference type="RuleBase" id="RU364148"/>
    </source>
</evidence>
<evidence type="ECO:0000256" key="4">
    <source>
        <dbReference type="ARBA" id="ARBA00023015"/>
    </source>
</evidence>
<evidence type="ECO:0000256" key="7">
    <source>
        <dbReference type="ARBA" id="ARBA00023242"/>
    </source>
</evidence>
<gene>
    <name evidence="12" type="primary">MED15_1</name>
    <name evidence="9" type="synonym">MED15</name>
    <name evidence="12" type="ORF">OS493_001163</name>
</gene>
<dbReference type="OrthoDB" id="10055322at2759"/>
<dbReference type="GO" id="GO:0006355">
    <property type="term" value="P:regulation of DNA-templated transcription"/>
    <property type="evidence" value="ECO:0007669"/>
    <property type="project" value="InterPro"/>
</dbReference>
<dbReference type="EMBL" id="MU825873">
    <property type="protein sequence ID" value="KAJ7387817.1"/>
    <property type="molecule type" value="Genomic_DNA"/>
</dbReference>
<dbReference type="FunFam" id="1.10.246.20:FF:000002">
    <property type="entry name" value="Mediator of RNA polymerase II transcription subunit 15"/>
    <property type="match status" value="1"/>
</dbReference>
<comment type="subcellular location">
    <subcellularLocation>
        <location evidence="1 9">Nucleus</location>
    </subcellularLocation>
</comment>
<dbReference type="AlphaFoldDB" id="A0A9W9ZTX2"/>
<evidence type="ECO:0000256" key="1">
    <source>
        <dbReference type="ARBA" id="ARBA00004123"/>
    </source>
</evidence>
<comment type="caution">
    <text evidence="12">The sequence shown here is derived from an EMBL/GenBank/DDBJ whole genome shotgun (WGS) entry which is preliminary data.</text>
</comment>
<keyword evidence="7 9" id="KW-0539">Nucleus</keyword>
<evidence type="ECO:0000256" key="8">
    <source>
        <dbReference type="ARBA" id="ARBA00032016"/>
    </source>
</evidence>